<feature type="binding site" evidence="6">
    <location>
        <position position="152"/>
    </location>
    <ligand>
        <name>FMN</name>
        <dbReference type="ChEBI" id="CHEBI:58210"/>
    </ligand>
</feature>
<dbReference type="Pfam" id="PF00296">
    <property type="entry name" value="Bac_luciferase"/>
    <property type="match status" value="1"/>
</dbReference>
<dbReference type="KEGG" id="sphj:BSL82_15440"/>
<dbReference type="PANTHER" id="PTHR30011">
    <property type="entry name" value="ALKANESULFONATE MONOOXYGENASE-RELATED"/>
    <property type="match status" value="1"/>
</dbReference>
<keyword evidence="3" id="KW-0560">Oxidoreductase</keyword>
<comment type="similarity">
    <text evidence="5">Belongs to the NtaA/SnaA/DszA monooxygenase family.</text>
</comment>
<gene>
    <name evidence="8" type="ORF">BSL82_15440</name>
</gene>
<evidence type="ECO:0000259" key="7">
    <source>
        <dbReference type="Pfam" id="PF00296"/>
    </source>
</evidence>
<dbReference type="InterPro" id="IPR011251">
    <property type="entry name" value="Luciferase-like_dom"/>
</dbReference>
<keyword evidence="9" id="KW-1185">Reference proteome</keyword>
<evidence type="ECO:0000256" key="6">
    <source>
        <dbReference type="PIRSR" id="PIRSR000337-1"/>
    </source>
</evidence>
<dbReference type="GO" id="GO:0004497">
    <property type="term" value="F:monooxygenase activity"/>
    <property type="evidence" value="ECO:0007669"/>
    <property type="project" value="UniProtKB-KW"/>
</dbReference>
<keyword evidence="2 6" id="KW-0288">FMN</keyword>
<proteinExistence type="inferred from homology"/>
<dbReference type="Gene3D" id="3.20.20.30">
    <property type="entry name" value="Luciferase-like domain"/>
    <property type="match status" value="1"/>
</dbReference>
<dbReference type="SUPFAM" id="SSF51679">
    <property type="entry name" value="Bacterial luciferase-like"/>
    <property type="match status" value="1"/>
</dbReference>
<feature type="binding site" evidence="6">
    <location>
        <position position="98"/>
    </location>
    <ligand>
        <name>FMN</name>
        <dbReference type="ChEBI" id="CHEBI:58210"/>
    </ligand>
</feature>
<dbReference type="InterPro" id="IPR036661">
    <property type="entry name" value="Luciferase-like_sf"/>
</dbReference>
<name>A0A1L3ZZY4_9SPHN</name>
<dbReference type="InterPro" id="IPR051260">
    <property type="entry name" value="Diverse_substr_monoxygenases"/>
</dbReference>
<accession>A0A1L3ZZY4</accession>
<feature type="binding site" evidence="6">
    <location>
        <position position="52"/>
    </location>
    <ligand>
        <name>FMN</name>
        <dbReference type="ChEBI" id="CHEBI:58210"/>
    </ligand>
</feature>
<evidence type="ECO:0000313" key="9">
    <source>
        <dbReference type="Proteomes" id="UP000182063"/>
    </source>
</evidence>
<feature type="domain" description="Luciferase-like" evidence="7">
    <location>
        <begin position="18"/>
        <end position="328"/>
    </location>
</feature>
<dbReference type="InterPro" id="IPR016215">
    <property type="entry name" value="NTA_MOA"/>
</dbReference>
<protein>
    <recommendedName>
        <fullName evidence="7">Luciferase-like domain-containing protein</fullName>
    </recommendedName>
</protein>
<keyword evidence="4" id="KW-0503">Monooxygenase</keyword>
<dbReference type="GO" id="GO:0016705">
    <property type="term" value="F:oxidoreductase activity, acting on paired donors, with incorporation or reduction of molecular oxygen"/>
    <property type="evidence" value="ECO:0007669"/>
    <property type="project" value="InterPro"/>
</dbReference>
<reference evidence="9" key="1">
    <citation type="submission" date="2016-11" db="EMBL/GenBank/DDBJ databases">
        <title>Complete Genome Sequence of alachlor-degrading Sphingomonas sp. strain JJ-A5.</title>
        <authorList>
            <person name="Lee H."/>
            <person name="Ka J.-O."/>
        </authorList>
    </citation>
    <scope>NUCLEOTIDE SEQUENCE [LARGE SCALE GENOMIC DNA]</scope>
    <source>
        <strain evidence="9">JJ-A5</strain>
    </source>
</reference>
<dbReference type="CDD" id="cd01095">
    <property type="entry name" value="Nitrilotriacetate_monoxgenase"/>
    <property type="match status" value="1"/>
</dbReference>
<dbReference type="PIRSF" id="PIRSF000337">
    <property type="entry name" value="NTA_MOA"/>
    <property type="match status" value="1"/>
</dbReference>
<organism evidence="8 9">
    <name type="scientific">Tardibacter chloracetimidivorans</name>
    <dbReference type="NCBI Taxonomy" id="1921510"/>
    <lineage>
        <taxon>Bacteria</taxon>
        <taxon>Pseudomonadati</taxon>
        <taxon>Pseudomonadota</taxon>
        <taxon>Alphaproteobacteria</taxon>
        <taxon>Sphingomonadales</taxon>
        <taxon>Sphingomonadaceae</taxon>
        <taxon>Tardibacter</taxon>
    </lineage>
</organism>
<evidence type="ECO:0000256" key="3">
    <source>
        <dbReference type="ARBA" id="ARBA00023002"/>
    </source>
</evidence>
<dbReference type="PANTHER" id="PTHR30011:SF16">
    <property type="entry name" value="C2H2 FINGER DOMAIN TRANSCRIPTION FACTOR (EUROFUNG)-RELATED"/>
    <property type="match status" value="1"/>
</dbReference>
<dbReference type="Proteomes" id="UP000182063">
    <property type="component" value="Chromosome"/>
</dbReference>
<dbReference type="AlphaFoldDB" id="A0A1L3ZZY4"/>
<feature type="binding site" evidence="6">
    <location>
        <position position="223"/>
    </location>
    <ligand>
        <name>FMN</name>
        <dbReference type="ChEBI" id="CHEBI:58210"/>
    </ligand>
</feature>
<dbReference type="EMBL" id="CP018221">
    <property type="protein sequence ID" value="API61201.1"/>
    <property type="molecule type" value="Genomic_DNA"/>
</dbReference>
<evidence type="ECO:0000256" key="2">
    <source>
        <dbReference type="ARBA" id="ARBA00022643"/>
    </source>
</evidence>
<sequence>MNLFAVLTNTGFHLAGWRHPSAWTDTMMNLEQYIEFAQKAEAAKLDAVFLADGNGVRDLDQPEIYKALRVDGRPSVFEPLTLFSALSQHTSRIGFVATAVTSFDQPYFVARRFASLDHLTGGRAGWNIVTGSYEDDALNFNRDAHEEKELRYERAHEFVDVCVGLWSGWKENAFPEDKATGVYADPEKVSSLNHKGRFYQVRGPLNIMTPPQGRPLLVHAGQSEGGRDLAARYADAIFAAVRTKAASKELRADILERARRFGRDPKEIKFLPGMTPYHGSSKKNAEARIAGLSELIPPAVGIQHLVHSVKHPFTVEDLDKPMPLLEADVIGAGSPRKLVNEYVRADAVTVRQAYQRLIPGLGLPIFAGTATDIADEMEDWYRDGACDGFMVGLPVVPIDLDSFTQEVVPELQRRGLFRREYSDGTLRDVMGYPKAS</sequence>
<evidence type="ECO:0000256" key="4">
    <source>
        <dbReference type="ARBA" id="ARBA00023033"/>
    </source>
</evidence>
<evidence type="ECO:0000256" key="5">
    <source>
        <dbReference type="ARBA" id="ARBA00033748"/>
    </source>
</evidence>
<dbReference type="NCBIfam" id="TIGR03860">
    <property type="entry name" value="FMN_nitrolo"/>
    <property type="match status" value="1"/>
</dbReference>
<dbReference type="STRING" id="1921510.BSL82_15440"/>
<evidence type="ECO:0000313" key="8">
    <source>
        <dbReference type="EMBL" id="API61201.1"/>
    </source>
</evidence>
<keyword evidence="1 6" id="KW-0285">Flavoprotein</keyword>
<evidence type="ECO:0000256" key="1">
    <source>
        <dbReference type="ARBA" id="ARBA00022630"/>
    </source>
</evidence>